<dbReference type="Proteomes" id="UP000605990">
    <property type="component" value="Unassembled WGS sequence"/>
</dbReference>
<protein>
    <submittedName>
        <fullName evidence="2">Uncharacterized protein</fullName>
    </submittedName>
</protein>
<keyword evidence="1" id="KW-0732">Signal</keyword>
<feature type="chain" id="PRO_5045400170" evidence="1">
    <location>
        <begin position="20"/>
        <end position="376"/>
    </location>
</feature>
<accession>A0ABR7IZU0</accession>
<organism evidence="2 3">
    <name type="scientific">Flavobacterium bernardetii</name>
    <dbReference type="NCBI Taxonomy" id="2813823"/>
    <lineage>
        <taxon>Bacteria</taxon>
        <taxon>Pseudomonadati</taxon>
        <taxon>Bacteroidota</taxon>
        <taxon>Flavobacteriia</taxon>
        <taxon>Flavobacteriales</taxon>
        <taxon>Flavobacteriaceae</taxon>
        <taxon>Flavobacterium</taxon>
    </lineage>
</organism>
<feature type="signal peptide" evidence="1">
    <location>
        <begin position="1"/>
        <end position="19"/>
    </location>
</feature>
<evidence type="ECO:0000256" key="1">
    <source>
        <dbReference type="SAM" id="SignalP"/>
    </source>
</evidence>
<evidence type="ECO:0000313" key="2">
    <source>
        <dbReference type="EMBL" id="MBC5835233.1"/>
    </source>
</evidence>
<keyword evidence="3" id="KW-1185">Reference proteome</keyword>
<reference evidence="2 3" key="1">
    <citation type="submission" date="2020-08" db="EMBL/GenBank/DDBJ databases">
        <title>Description of novel Flavobacterium F-408 isolate.</title>
        <authorList>
            <person name="Saticioglu I.B."/>
            <person name="Duman M."/>
            <person name="Altun S."/>
        </authorList>
    </citation>
    <scope>NUCLEOTIDE SEQUENCE [LARGE SCALE GENOMIC DNA]</scope>
    <source>
        <strain evidence="2 3">F-408</strain>
    </source>
</reference>
<dbReference type="EMBL" id="JACRUN010000005">
    <property type="protein sequence ID" value="MBC5835233.1"/>
    <property type="molecule type" value="Genomic_DNA"/>
</dbReference>
<sequence length="376" mass="44045">MSKRFFIYFSLLFSGFAFSNNFEKDPNVIISELYLEISSINLRYEILINSKIEKTKAIDHSLLTTYKTKKKVDLLIQKDQINAEIRQLIKDNTSDVSKIRYIKGLQIIKILYEKVLSLDHHFASIRTFNEINKISNPNQYPEFEKLKNLVAAKKDKKTGLDLTSILGTNTIVSVIQTFTNMLNSSLTKDEKEKELSNIECILDFTLRMQNDLNTIYFETAFLQKSNDKMKSEIEILFKDYTKPINYTATLENCRTNDDWENVTIKMDEYLTKMKSTTGTQQYKMQVNLEFPIDRLLQFITMYNNFIDQGGKFYEKFKVILNSYENGKQCETKLPLEYKKLKTDIDVAIDKFNIAYKPVEINGTKMKEILYGLNEFD</sequence>
<evidence type="ECO:0000313" key="3">
    <source>
        <dbReference type="Proteomes" id="UP000605990"/>
    </source>
</evidence>
<gene>
    <name evidence="2" type="ORF">H8R27_10075</name>
</gene>
<comment type="caution">
    <text evidence="2">The sequence shown here is derived from an EMBL/GenBank/DDBJ whole genome shotgun (WGS) entry which is preliminary data.</text>
</comment>
<name>A0ABR7IZU0_9FLAO</name>
<dbReference type="RefSeq" id="WP_166131495.1">
    <property type="nucleotide sequence ID" value="NZ_JAANOQ010000011.1"/>
</dbReference>
<proteinExistence type="predicted"/>